<dbReference type="Gene3D" id="3.10.450.240">
    <property type="match status" value="1"/>
</dbReference>
<dbReference type="SUPFAM" id="SSF54427">
    <property type="entry name" value="NTF2-like"/>
    <property type="match status" value="1"/>
</dbReference>
<dbReference type="GO" id="GO:0005840">
    <property type="term" value="C:ribosome"/>
    <property type="evidence" value="ECO:0007669"/>
    <property type="project" value="UniProtKB-KW"/>
</dbReference>
<keyword evidence="2" id="KW-0809">Transit peptide</keyword>
<dbReference type="EMBL" id="JAIWYP010000015">
    <property type="protein sequence ID" value="KAH3704583.1"/>
    <property type="molecule type" value="Genomic_DNA"/>
</dbReference>
<keyword evidence="5" id="KW-0687">Ribonucleoprotein</keyword>
<dbReference type="EMBL" id="JAIWYP010000011">
    <property type="protein sequence ID" value="KAH3734652.1"/>
    <property type="molecule type" value="Genomic_DNA"/>
</dbReference>
<dbReference type="InterPro" id="IPR032710">
    <property type="entry name" value="NTF2-like_dom_sf"/>
</dbReference>
<evidence type="ECO:0000259" key="9">
    <source>
        <dbReference type="SMART" id="SM00978"/>
    </source>
</evidence>
<evidence type="ECO:0000313" key="11">
    <source>
        <dbReference type="EMBL" id="KAH3734652.1"/>
    </source>
</evidence>
<evidence type="ECO:0000313" key="12">
    <source>
        <dbReference type="Proteomes" id="UP000828390"/>
    </source>
</evidence>
<dbReference type="InterPro" id="IPR051975">
    <property type="entry name" value="mtLSU_mL45"/>
</dbReference>
<comment type="caution">
    <text evidence="11">The sequence shown here is derived from an EMBL/GenBank/DDBJ whole genome shotgun (WGS) entry which is preliminary data.</text>
</comment>
<feature type="domain" description="Tim44-like" evidence="9">
    <location>
        <begin position="135"/>
        <end position="285"/>
    </location>
</feature>
<dbReference type="SMART" id="SM00978">
    <property type="entry name" value="Tim44"/>
    <property type="match status" value="1"/>
</dbReference>
<organism evidence="11 12">
    <name type="scientific">Dreissena polymorpha</name>
    <name type="common">Zebra mussel</name>
    <name type="synonym">Mytilus polymorpha</name>
    <dbReference type="NCBI Taxonomy" id="45954"/>
    <lineage>
        <taxon>Eukaryota</taxon>
        <taxon>Metazoa</taxon>
        <taxon>Spiralia</taxon>
        <taxon>Lophotrochozoa</taxon>
        <taxon>Mollusca</taxon>
        <taxon>Bivalvia</taxon>
        <taxon>Autobranchia</taxon>
        <taxon>Heteroconchia</taxon>
        <taxon>Euheterodonta</taxon>
        <taxon>Imparidentia</taxon>
        <taxon>Neoheterodontei</taxon>
        <taxon>Myida</taxon>
        <taxon>Dreissenoidea</taxon>
        <taxon>Dreissenidae</taxon>
        <taxon>Dreissena</taxon>
    </lineage>
</organism>
<keyword evidence="3" id="KW-0689">Ribosomal protein</keyword>
<dbReference type="Pfam" id="PF04280">
    <property type="entry name" value="Tim44"/>
    <property type="match status" value="1"/>
</dbReference>
<dbReference type="InterPro" id="IPR007379">
    <property type="entry name" value="Tim44-like_dom"/>
</dbReference>
<keyword evidence="12" id="KW-1185">Reference proteome</keyword>
<evidence type="ECO:0000256" key="5">
    <source>
        <dbReference type="ARBA" id="ARBA00023274"/>
    </source>
</evidence>
<evidence type="ECO:0000256" key="1">
    <source>
        <dbReference type="ARBA" id="ARBA00004173"/>
    </source>
</evidence>
<evidence type="ECO:0000256" key="3">
    <source>
        <dbReference type="ARBA" id="ARBA00022980"/>
    </source>
</evidence>
<dbReference type="AlphaFoldDB" id="A0A9D4CY61"/>
<gene>
    <name evidence="11" type="ORF">DPMN_041092</name>
    <name evidence="10" type="ORF">DPMN_079641</name>
</gene>
<comment type="similarity">
    <text evidence="6">Belongs to the mitochondrion-specific ribosomal protein mL45 family.</text>
</comment>
<protein>
    <recommendedName>
        <fullName evidence="7">Large ribosomal subunit protein mL45</fullName>
    </recommendedName>
    <alternativeName>
        <fullName evidence="8">39S ribosomal protein L45, mitochondrial</fullName>
    </alternativeName>
</protein>
<reference evidence="11" key="2">
    <citation type="submission" date="2020-11" db="EMBL/GenBank/DDBJ databases">
        <authorList>
            <person name="McCartney M.A."/>
            <person name="Auch B."/>
            <person name="Kono T."/>
            <person name="Mallez S."/>
            <person name="Becker A."/>
            <person name="Gohl D.M."/>
            <person name="Silverstein K.A.T."/>
            <person name="Koren S."/>
            <person name="Bechman K.B."/>
            <person name="Herman A."/>
            <person name="Abrahante J.E."/>
            <person name="Garbe J."/>
        </authorList>
    </citation>
    <scope>NUCLEOTIDE SEQUENCE</scope>
    <source>
        <strain evidence="11">Duluth1</strain>
        <tissue evidence="11">Whole animal</tissue>
    </source>
</reference>
<reference evidence="11" key="1">
    <citation type="journal article" date="2019" name="bioRxiv">
        <title>The Genome of the Zebra Mussel, Dreissena polymorpha: A Resource for Invasive Species Research.</title>
        <authorList>
            <person name="McCartney M.A."/>
            <person name="Auch B."/>
            <person name="Kono T."/>
            <person name="Mallez S."/>
            <person name="Zhang Y."/>
            <person name="Obille A."/>
            <person name="Becker A."/>
            <person name="Abrahante J.E."/>
            <person name="Garbe J."/>
            <person name="Badalamenti J.P."/>
            <person name="Herman A."/>
            <person name="Mangelson H."/>
            <person name="Liachko I."/>
            <person name="Sullivan S."/>
            <person name="Sone E.D."/>
            <person name="Koren S."/>
            <person name="Silverstein K.A.T."/>
            <person name="Beckman K.B."/>
            <person name="Gohl D.M."/>
        </authorList>
    </citation>
    <scope>NUCLEOTIDE SEQUENCE</scope>
    <source>
        <strain evidence="11">Duluth1</strain>
        <tissue evidence="11">Whole animal</tissue>
    </source>
</reference>
<comment type="subcellular location">
    <subcellularLocation>
        <location evidence="1">Mitochondrion</location>
    </subcellularLocation>
</comment>
<evidence type="ECO:0000256" key="6">
    <source>
        <dbReference type="ARBA" id="ARBA00038073"/>
    </source>
</evidence>
<evidence type="ECO:0000256" key="4">
    <source>
        <dbReference type="ARBA" id="ARBA00023128"/>
    </source>
</evidence>
<proteinExistence type="inferred from homology"/>
<evidence type="ECO:0000313" key="10">
    <source>
        <dbReference type="EMBL" id="KAH3704583.1"/>
    </source>
</evidence>
<accession>A0A9D4CY61</accession>
<evidence type="ECO:0000256" key="7">
    <source>
        <dbReference type="ARBA" id="ARBA00039448"/>
    </source>
</evidence>
<evidence type="ECO:0000256" key="8">
    <source>
        <dbReference type="ARBA" id="ARBA00043031"/>
    </source>
</evidence>
<keyword evidence="4" id="KW-0496">Mitochondrion</keyword>
<dbReference type="GO" id="GO:0005739">
    <property type="term" value="C:mitochondrion"/>
    <property type="evidence" value="ECO:0007669"/>
    <property type="project" value="UniProtKB-SubCell"/>
</dbReference>
<evidence type="ECO:0000256" key="2">
    <source>
        <dbReference type="ARBA" id="ARBA00022946"/>
    </source>
</evidence>
<dbReference type="GO" id="GO:1990904">
    <property type="term" value="C:ribonucleoprotein complex"/>
    <property type="evidence" value="ECO:0007669"/>
    <property type="project" value="UniProtKB-KW"/>
</dbReference>
<dbReference type="PANTHER" id="PTHR28554:SF1">
    <property type="entry name" value="LARGE RIBOSOMAL SUBUNIT PROTEIN ML45"/>
    <property type="match status" value="1"/>
</dbReference>
<dbReference type="Proteomes" id="UP000828390">
    <property type="component" value="Unassembled WGS sequence"/>
</dbReference>
<sequence>MAASMRRLLSKHNNAFNVSALLTNLPCCPAYNHVPVVFKTNKHWDPKFKSRRREKMIRILKTPKEKARFEEEYQRLYNIYNPRMSDPKDNKISIQETKTVFDRYVPPEGDGKESILSTAGVSTRMDNLKRKGLTWWQDMRSIKKYEENFSVKTIASELVEVYIEAHNILPMYKQKLNRFHELVTAHCAEKMTNRMEQVTMRWQYHEAIEVPRVVNIKARNFIIKDNMFAQVTVRMHTKQTLAVYDQFGRIMYGSEHYPVNVLEYIVFEKNISDSYGRWRLHDKIIPKWATEPATSHASKRMDSGYAKSVDDVLEN</sequence>
<dbReference type="PANTHER" id="PTHR28554">
    <property type="entry name" value="39S RIBOSOMAL PROTEIN L45, MITOCHONDRIAL"/>
    <property type="match status" value="1"/>
</dbReference>
<name>A0A9D4CY61_DREPO</name>
<dbReference type="OrthoDB" id="19619at2759"/>